<sequence length="146" mass="14987">MSRFSLAWIAASALSTTALLGAPVFAQSAAASAAAAKPVSLETMDDLALAAAVNVCELAVEQKLAVQNAVISNAKAITYVVTAAHDGQIAGSGKLEAAQIVNGSIVQIVVRVKQGCYAKISADDKKFVDEVIAQYIAQASKAQPKK</sequence>
<evidence type="ECO:0000313" key="2">
    <source>
        <dbReference type="EMBL" id="PSJ05936.1"/>
    </source>
</evidence>
<protein>
    <recommendedName>
        <fullName evidence="4">cAMP phosphodiesterase</fullName>
    </recommendedName>
</protein>
<dbReference type="OrthoDB" id="565232at2"/>
<keyword evidence="3" id="KW-1185">Reference proteome</keyword>
<proteinExistence type="predicted"/>
<evidence type="ECO:0000313" key="3">
    <source>
        <dbReference type="Proteomes" id="UP000243002"/>
    </source>
</evidence>
<feature type="chain" id="PRO_5015178441" description="cAMP phosphodiesterase" evidence="1">
    <location>
        <begin position="27"/>
        <end position="146"/>
    </location>
</feature>
<comment type="caution">
    <text evidence="2">The sequence shown here is derived from an EMBL/GenBank/DDBJ whole genome shotgun (WGS) entry which is preliminary data.</text>
</comment>
<evidence type="ECO:0008006" key="4">
    <source>
        <dbReference type="Google" id="ProtNLM"/>
    </source>
</evidence>
<evidence type="ECO:0000256" key="1">
    <source>
        <dbReference type="SAM" id="SignalP"/>
    </source>
</evidence>
<gene>
    <name evidence="2" type="ORF">C7K55_05670</name>
</gene>
<dbReference type="Proteomes" id="UP000243002">
    <property type="component" value="Unassembled WGS sequence"/>
</dbReference>
<organism evidence="2 3">
    <name type="scientific">Cyanobium usitatum str. Tous</name>
    <dbReference type="NCBI Taxonomy" id="2116684"/>
    <lineage>
        <taxon>Bacteria</taxon>
        <taxon>Bacillati</taxon>
        <taxon>Cyanobacteriota</taxon>
        <taxon>Cyanophyceae</taxon>
        <taxon>Synechococcales</taxon>
        <taxon>Prochlorococcaceae</taxon>
        <taxon>Cyanobium</taxon>
    </lineage>
</organism>
<feature type="signal peptide" evidence="1">
    <location>
        <begin position="1"/>
        <end position="26"/>
    </location>
</feature>
<dbReference type="EMBL" id="PXXO01000005">
    <property type="protein sequence ID" value="PSJ05936.1"/>
    <property type="molecule type" value="Genomic_DNA"/>
</dbReference>
<reference evidence="2 3" key="1">
    <citation type="journal article" date="2018" name="Environ. Microbiol.">
        <title>Ecological and genomic features of two widespread freshwater picocyanobacteria.</title>
        <authorList>
            <person name="Cabello-Yeves P.J."/>
            <person name="Picazo A."/>
            <person name="Camacho A."/>
            <person name="Callieri C."/>
            <person name="Rosselli R."/>
            <person name="Roda-Garcia J.J."/>
            <person name="Coutinho F.H."/>
            <person name="Rodriguez-Valera F."/>
        </authorList>
    </citation>
    <scope>NUCLEOTIDE SEQUENCE [LARGE SCALE GENOMIC DNA]</scope>
    <source>
        <strain evidence="2 3">Tous</strain>
    </source>
</reference>
<dbReference type="AlphaFoldDB" id="A0A2P7MXI7"/>
<dbReference type="RefSeq" id="WP_106502455.1">
    <property type="nucleotide sequence ID" value="NZ_PXXO01000005.1"/>
</dbReference>
<name>A0A2P7MXI7_9CYAN</name>
<accession>A0A2P7MXI7</accession>
<keyword evidence="1" id="KW-0732">Signal</keyword>